<dbReference type="PANTHER" id="PTHR43245:SF13">
    <property type="entry name" value="UDP-D-APIOSE_UDP-D-XYLOSE SYNTHASE 2"/>
    <property type="match status" value="1"/>
</dbReference>
<dbReference type="InterPro" id="IPR001509">
    <property type="entry name" value="Epimerase_deHydtase"/>
</dbReference>
<evidence type="ECO:0000259" key="1">
    <source>
        <dbReference type="Pfam" id="PF01370"/>
    </source>
</evidence>
<keyword evidence="3" id="KW-1185">Reference proteome</keyword>
<gene>
    <name evidence="2" type="ORF">H3H45_10295</name>
</gene>
<dbReference type="EMBL" id="JACJFN010000002">
    <property type="protein sequence ID" value="MBB1519627.1"/>
    <property type="molecule type" value="Genomic_DNA"/>
</dbReference>
<dbReference type="AlphaFoldDB" id="A0A7W4H4S6"/>
<evidence type="ECO:0000313" key="3">
    <source>
        <dbReference type="Proteomes" id="UP000581189"/>
    </source>
</evidence>
<comment type="caution">
    <text evidence="2">The sequence shown here is derived from an EMBL/GenBank/DDBJ whole genome shotgun (WGS) entry which is preliminary data.</text>
</comment>
<proteinExistence type="predicted"/>
<organism evidence="2 3">
    <name type="scientific">Aquipseudomonas guryensis</name>
    <dbReference type="NCBI Taxonomy" id="2759165"/>
    <lineage>
        <taxon>Bacteria</taxon>
        <taxon>Pseudomonadati</taxon>
        <taxon>Pseudomonadota</taxon>
        <taxon>Gammaproteobacteria</taxon>
        <taxon>Pseudomonadales</taxon>
        <taxon>Pseudomonadaceae</taxon>
        <taxon>Aquipseudomonas</taxon>
    </lineage>
</organism>
<dbReference type="Proteomes" id="UP000581189">
    <property type="component" value="Unassembled WGS sequence"/>
</dbReference>
<protein>
    <submittedName>
        <fullName evidence="2">NAD(P)-dependent oxidoreductase</fullName>
    </submittedName>
</protein>
<accession>A0A7W4H4S6</accession>
<dbReference type="RefSeq" id="WP_182833633.1">
    <property type="nucleotide sequence ID" value="NZ_JACJFN010000002.1"/>
</dbReference>
<dbReference type="Pfam" id="PF01370">
    <property type="entry name" value="Epimerase"/>
    <property type="match status" value="1"/>
</dbReference>
<dbReference type="InterPro" id="IPR036291">
    <property type="entry name" value="NAD(P)-bd_dom_sf"/>
</dbReference>
<feature type="domain" description="NAD-dependent epimerase/dehydratase" evidence="1">
    <location>
        <begin position="4"/>
        <end position="228"/>
    </location>
</feature>
<dbReference type="InterPro" id="IPR050177">
    <property type="entry name" value="Lipid_A_modif_metabolic_enz"/>
</dbReference>
<dbReference type="Gene3D" id="3.40.50.720">
    <property type="entry name" value="NAD(P)-binding Rossmann-like Domain"/>
    <property type="match status" value="1"/>
</dbReference>
<dbReference type="PANTHER" id="PTHR43245">
    <property type="entry name" value="BIFUNCTIONAL POLYMYXIN RESISTANCE PROTEIN ARNA"/>
    <property type="match status" value="1"/>
</dbReference>
<name>A0A7W4H4S6_9GAMM</name>
<evidence type="ECO:0000313" key="2">
    <source>
        <dbReference type="EMBL" id="MBB1519627.1"/>
    </source>
</evidence>
<dbReference type="SUPFAM" id="SSF51735">
    <property type="entry name" value="NAD(P)-binding Rossmann-fold domains"/>
    <property type="match status" value="1"/>
</dbReference>
<reference evidence="2 3" key="1">
    <citation type="submission" date="2020-08" db="EMBL/GenBank/DDBJ databases">
        <authorList>
            <person name="Kim C.M."/>
        </authorList>
    </citation>
    <scope>NUCLEOTIDE SEQUENCE [LARGE SCALE GENOMIC DNA]</scope>
    <source>
        <strain evidence="2 3">SR9</strain>
    </source>
</reference>
<sequence length="300" mass="32679">MARVLVTGANGFVGRQVVEQLAAAGHEVHAACGRQTLEGRALAGVHQVDLLEPGTPSALIETVRPTRLLHLAWCAKPGVYWTSPENIAWVRATLELLEVFQRTGGEQAVLVGSCAEYEWSGEGVCREYETPLQPATPYGRCKNATRELVELFGQLHGIPLAWARIFHAYGPYEAPGRLVPAVLAALLKGEPARCSHGEQLRDLLHVADVAAALVQLMHSNADGAFNIGGGQPIRLREVIEYLARQLNAEHLLQFGAIPVAANDPPLLIADNQRLLATGWQPRFDLHSGLDDALAWWRGRI</sequence>